<dbReference type="InterPro" id="IPR007587">
    <property type="entry name" value="SAPS"/>
</dbReference>
<dbReference type="Proteomes" id="UP000541444">
    <property type="component" value="Unassembled WGS sequence"/>
</dbReference>
<dbReference type="Pfam" id="PF04499">
    <property type="entry name" value="SAPS"/>
    <property type="match status" value="2"/>
</dbReference>
<gene>
    <name evidence="2" type="ORF">GIB67_023803</name>
</gene>
<dbReference type="GO" id="GO:0019903">
    <property type="term" value="F:protein phosphatase binding"/>
    <property type="evidence" value="ECO:0007669"/>
    <property type="project" value="InterPro"/>
</dbReference>
<proteinExistence type="inferred from homology"/>
<dbReference type="EMBL" id="JACGCM010000811">
    <property type="protein sequence ID" value="KAF6166093.1"/>
    <property type="molecule type" value="Genomic_DNA"/>
</dbReference>
<accession>A0A7J7NGB1</accession>
<evidence type="ECO:0008006" key="4">
    <source>
        <dbReference type="Google" id="ProtNLM"/>
    </source>
</evidence>
<organism evidence="2 3">
    <name type="scientific">Kingdonia uniflora</name>
    <dbReference type="NCBI Taxonomy" id="39325"/>
    <lineage>
        <taxon>Eukaryota</taxon>
        <taxon>Viridiplantae</taxon>
        <taxon>Streptophyta</taxon>
        <taxon>Embryophyta</taxon>
        <taxon>Tracheophyta</taxon>
        <taxon>Spermatophyta</taxon>
        <taxon>Magnoliopsida</taxon>
        <taxon>Ranunculales</taxon>
        <taxon>Circaeasteraceae</taxon>
        <taxon>Kingdonia</taxon>
    </lineage>
</organism>
<name>A0A7J7NGB1_9MAGN</name>
<keyword evidence="3" id="KW-1185">Reference proteome</keyword>
<dbReference type="GO" id="GO:0019888">
    <property type="term" value="F:protein phosphatase regulator activity"/>
    <property type="evidence" value="ECO:0007669"/>
    <property type="project" value="TreeGrafter"/>
</dbReference>
<dbReference type="AlphaFoldDB" id="A0A7J7NGB1"/>
<reference evidence="2 3" key="1">
    <citation type="journal article" date="2020" name="IScience">
        <title>Genome Sequencing of the Endangered Kingdonia uniflora (Circaeasteraceae, Ranunculales) Reveals Potential Mechanisms of Evolutionary Specialization.</title>
        <authorList>
            <person name="Sun Y."/>
            <person name="Deng T."/>
            <person name="Zhang A."/>
            <person name="Moore M.J."/>
            <person name="Landis J.B."/>
            <person name="Lin N."/>
            <person name="Zhang H."/>
            <person name="Zhang X."/>
            <person name="Huang J."/>
            <person name="Zhang X."/>
            <person name="Sun H."/>
            <person name="Wang H."/>
        </authorList>
    </citation>
    <scope>NUCLEOTIDE SEQUENCE [LARGE SCALE GENOMIC DNA]</scope>
    <source>
        <strain evidence="2">TB1705</strain>
        <tissue evidence="2">Leaf</tissue>
    </source>
</reference>
<dbReference type="PANTHER" id="PTHR12634:SF37">
    <property type="entry name" value="SIT4 PHOSPHATASE-ASSOCIATED FAMILY PROTEIN"/>
    <property type="match status" value="1"/>
</dbReference>
<evidence type="ECO:0000256" key="1">
    <source>
        <dbReference type="ARBA" id="ARBA00006180"/>
    </source>
</evidence>
<evidence type="ECO:0000313" key="2">
    <source>
        <dbReference type="EMBL" id="KAF6166093.1"/>
    </source>
</evidence>
<comment type="caution">
    <text evidence="2">The sequence shown here is derived from an EMBL/GenBank/DDBJ whole genome shotgun (WGS) entry which is preliminary data.</text>
</comment>
<evidence type="ECO:0000313" key="3">
    <source>
        <dbReference type="Proteomes" id="UP000541444"/>
    </source>
</evidence>
<dbReference type="OrthoDB" id="1164920at2759"/>
<protein>
    <recommendedName>
        <fullName evidence="4">SIT4 phosphatase-associated family protein</fullName>
    </recommendedName>
</protein>
<sequence length="298" mass="34087">MFQGALLKLLDVSSAENVLPTTYGKLCPPLGKHRLKIVEFISILLSIGGEVAEKELIRLGAIQHILDLFFEYPFNNFLHHHVENIVVSCLENTKTMLTEHVLQDCNLVLRLFGAEKQFTLATGPEKTTIPTEGRSPPRIGNIGHITRIANKLVYLGNNNNQIQALLQVEVRTLLRLQVETRPRKASRRLADGSWYDEVKANVDGESSEWMDWQMNVLLKRNTMENVYQWACGRPTAMQDRYRDSDDEDFRDKDYDVAALASNLSQAFRYGIYNNDEGEEVRLKHYVTFHFSFAIIPSS</sequence>
<comment type="similarity">
    <text evidence="1">Belongs to the SAPS family.</text>
</comment>
<dbReference type="PANTHER" id="PTHR12634">
    <property type="entry name" value="SIT4 YEAST -ASSOCIATING PROTEIN-RELATED"/>
    <property type="match status" value="1"/>
</dbReference>